<dbReference type="RefSeq" id="WP_386063395.1">
    <property type="nucleotide sequence ID" value="NZ_JBHLTQ010000005.1"/>
</dbReference>
<dbReference type="InterPro" id="IPR012347">
    <property type="entry name" value="Ferritin-like"/>
</dbReference>
<keyword evidence="1" id="KW-0472">Membrane</keyword>
<evidence type="ECO:0000259" key="2">
    <source>
        <dbReference type="Pfam" id="PF03713"/>
    </source>
</evidence>
<proteinExistence type="predicted"/>
<evidence type="ECO:0000256" key="1">
    <source>
        <dbReference type="SAM" id="Phobius"/>
    </source>
</evidence>
<dbReference type="InterPro" id="IPR005183">
    <property type="entry name" value="DUF305_CopM-like"/>
</dbReference>
<feature type="domain" description="DUF305" evidence="2">
    <location>
        <begin position="103"/>
        <end position="152"/>
    </location>
</feature>
<reference evidence="3 4" key="1">
    <citation type="submission" date="2024-09" db="EMBL/GenBank/DDBJ databases">
        <authorList>
            <person name="Sun Q."/>
            <person name="Mori K."/>
        </authorList>
    </citation>
    <scope>NUCLEOTIDE SEQUENCE [LARGE SCALE GENOMIC DNA]</scope>
    <source>
        <strain evidence="3 4">NCAIM B.02481</strain>
    </source>
</reference>
<name>A0ABV6Q9I5_9FLAO</name>
<keyword evidence="1" id="KW-1133">Transmembrane helix</keyword>
<feature type="transmembrane region" description="Helical" evidence="1">
    <location>
        <begin position="77"/>
        <end position="94"/>
    </location>
</feature>
<dbReference type="Gene3D" id="1.20.1260.10">
    <property type="match status" value="1"/>
</dbReference>
<organism evidence="3 4">
    <name type="scientific">Winogradskyella pulchriflava</name>
    <dbReference type="NCBI Taxonomy" id="1110688"/>
    <lineage>
        <taxon>Bacteria</taxon>
        <taxon>Pseudomonadati</taxon>
        <taxon>Bacteroidota</taxon>
        <taxon>Flavobacteriia</taxon>
        <taxon>Flavobacteriales</taxon>
        <taxon>Flavobacteriaceae</taxon>
        <taxon>Winogradskyella</taxon>
    </lineage>
</organism>
<keyword evidence="1" id="KW-0812">Transmembrane</keyword>
<evidence type="ECO:0000313" key="3">
    <source>
        <dbReference type="EMBL" id="MFC0604925.1"/>
    </source>
</evidence>
<feature type="transmembrane region" description="Helical" evidence="1">
    <location>
        <begin position="12"/>
        <end position="33"/>
    </location>
</feature>
<comment type="caution">
    <text evidence="3">The sequence shown here is derived from an EMBL/GenBank/DDBJ whole genome shotgun (WGS) entry which is preliminary data.</text>
</comment>
<dbReference type="Pfam" id="PF03713">
    <property type="entry name" value="DUF305"/>
    <property type="match status" value="1"/>
</dbReference>
<sequence length="160" mass="18580">MNTQEHKNGMSNYTKFFLMLGASFVAMYITMYLNTYEFDHVWFSLTRFYMVCLGISTMALIMFFFMRNMYKNKKKNLGIVIGSIILFLGALGLVRDQKSTVGDILWMKGMIPHHSIAILTSERADIKDPEVKKLADDIIKAQKKEIEDMKAMINRLQNEK</sequence>
<feature type="transmembrane region" description="Helical" evidence="1">
    <location>
        <begin position="45"/>
        <end position="65"/>
    </location>
</feature>
<gene>
    <name evidence="3" type="ORF">ACFFGA_10205</name>
</gene>
<dbReference type="EMBL" id="JBHLTQ010000005">
    <property type="protein sequence ID" value="MFC0604925.1"/>
    <property type="molecule type" value="Genomic_DNA"/>
</dbReference>
<evidence type="ECO:0000313" key="4">
    <source>
        <dbReference type="Proteomes" id="UP001589832"/>
    </source>
</evidence>
<accession>A0ABV6Q9I5</accession>
<dbReference type="Proteomes" id="UP001589832">
    <property type="component" value="Unassembled WGS sequence"/>
</dbReference>
<keyword evidence="4" id="KW-1185">Reference proteome</keyword>
<protein>
    <submittedName>
        <fullName evidence="3">DUF305 domain-containing protein</fullName>
    </submittedName>
</protein>